<name>A0AA41YA89_9BACT</name>
<reference evidence="1" key="1">
    <citation type="submission" date="2022-10" db="EMBL/GenBank/DDBJ databases">
        <title>Gaoshiqiia sediminis gen. nov., sp. nov., isolated from coastal sediment.</title>
        <authorList>
            <person name="Yu W.X."/>
            <person name="Mu D.S."/>
            <person name="Du J.Z."/>
            <person name="Liang Y.Q."/>
        </authorList>
    </citation>
    <scope>NUCLEOTIDE SEQUENCE</scope>
    <source>
        <strain evidence="1">A06</strain>
    </source>
</reference>
<accession>A0AA41YA89</accession>
<evidence type="ECO:0000313" key="2">
    <source>
        <dbReference type="Proteomes" id="UP001163821"/>
    </source>
</evidence>
<comment type="caution">
    <text evidence="1">The sequence shown here is derived from an EMBL/GenBank/DDBJ whole genome shotgun (WGS) entry which is preliminary data.</text>
</comment>
<gene>
    <name evidence="1" type="ORF">N2K84_13935</name>
</gene>
<evidence type="ECO:0000313" key="1">
    <source>
        <dbReference type="EMBL" id="MCW0483838.1"/>
    </source>
</evidence>
<dbReference type="AlphaFoldDB" id="A0AA41YA89"/>
<proteinExistence type="predicted"/>
<evidence type="ECO:0008006" key="3">
    <source>
        <dbReference type="Google" id="ProtNLM"/>
    </source>
</evidence>
<dbReference type="RefSeq" id="WP_282592432.1">
    <property type="nucleotide sequence ID" value="NZ_JAPAAF010000023.1"/>
</dbReference>
<sequence>MGHEALKLELIEWLTKLEDKDTIDYLKIVKDSSTLGKDWWHDLDEQQKYSIQQGLKDIEEGRLTAHEDIKKKYGL</sequence>
<dbReference type="Proteomes" id="UP001163821">
    <property type="component" value="Unassembled WGS sequence"/>
</dbReference>
<protein>
    <recommendedName>
        <fullName evidence="3">Addiction module component</fullName>
    </recommendedName>
</protein>
<dbReference type="EMBL" id="JAPAAF010000023">
    <property type="protein sequence ID" value="MCW0483838.1"/>
    <property type="molecule type" value="Genomic_DNA"/>
</dbReference>
<keyword evidence="2" id="KW-1185">Reference proteome</keyword>
<organism evidence="1 2">
    <name type="scientific">Gaoshiqia sediminis</name>
    <dbReference type="NCBI Taxonomy" id="2986998"/>
    <lineage>
        <taxon>Bacteria</taxon>
        <taxon>Pseudomonadati</taxon>
        <taxon>Bacteroidota</taxon>
        <taxon>Bacteroidia</taxon>
        <taxon>Marinilabiliales</taxon>
        <taxon>Prolixibacteraceae</taxon>
        <taxon>Gaoshiqia</taxon>
    </lineage>
</organism>